<dbReference type="InParanoid" id="A0A1C7N795"/>
<name>A0A1C7N795_9FUNG</name>
<dbReference type="AlphaFoldDB" id="A0A1C7N795"/>
<dbReference type="Proteomes" id="UP000093000">
    <property type="component" value="Unassembled WGS sequence"/>
</dbReference>
<evidence type="ECO:0000313" key="1">
    <source>
        <dbReference type="EMBL" id="OBZ85003.1"/>
    </source>
</evidence>
<protein>
    <submittedName>
        <fullName evidence="1">Uncharacterized protein</fullName>
    </submittedName>
</protein>
<dbReference type="EMBL" id="LUGH01000444">
    <property type="protein sequence ID" value="OBZ85003.1"/>
    <property type="molecule type" value="Genomic_DNA"/>
</dbReference>
<reference evidence="1 2" key="1">
    <citation type="submission" date="2016-03" db="EMBL/GenBank/DDBJ databases">
        <title>Choanephora cucurbitarum.</title>
        <authorList>
            <person name="Min B."/>
            <person name="Park H."/>
            <person name="Park J.-H."/>
            <person name="Shin H.-D."/>
            <person name="Choi I.-G."/>
        </authorList>
    </citation>
    <scope>NUCLEOTIDE SEQUENCE [LARGE SCALE GENOMIC DNA]</scope>
    <source>
        <strain evidence="1 2">KUS-F28377</strain>
    </source>
</reference>
<comment type="caution">
    <text evidence="1">The sequence shown here is derived from an EMBL/GenBank/DDBJ whole genome shotgun (WGS) entry which is preliminary data.</text>
</comment>
<gene>
    <name evidence="1" type="ORF">A0J61_06946</name>
</gene>
<keyword evidence="2" id="KW-1185">Reference proteome</keyword>
<sequence>MQHFQASTLGPSNGYTKWLTSIARASPTHSVGMVIVTISTKVTRNFFGISDEQTPLKAFEDQKKGTENHYL</sequence>
<evidence type="ECO:0000313" key="2">
    <source>
        <dbReference type="Proteomes" id="UP000093000"/>
    </source>
</evidence>
<accession>A0A1C7N795</accession>
<proteinExistence type="predicted"/>
<organism evidence="1 2">
    <name type="scientific">Choanephora cucurbitarum</name>
    <dbReference type="NCBI Taxonomy" id="101091"/>
    <lineage>
        <taxon>Eukaryota</taxon>
        <taxon>Fungi</taxon>
        <taxon>Fungi incertae sedis</taxon>
        <taxon>Mucoromycota</taxon>
        <taxon>Mucoromycotina</taxon>
        <taxon>Mucoromycetes</taxon>
        <taxon>Mucorales</taxon>
        <taxon>Mucorineae</taxon>
        <taxon>Choanephoraceae</taxon>
        <taxon>Choanephoroideae</taxon>
        <taxon>Choanephora</taxon>
    </lineage>
</organism>